<keyword evidence="2" id="KW-1185">Reference proteome</keyword>
<evidence type="ECO:0000313" key="2">
    <source>
        <dbReference type="Proteomes" id="UP001273136"/>
    </source>
</evidence>
<comment type="caution">
    <text evidence="1">The sequence shown here is derived from an EMBL/GenBank/DDBJ whole genome shotgun (WGS) entry which is preliminary data.</text>
</comment>
<name>A0AAE4MC72_9EURY</name>
<evidence type="ECO:0000313" key="1">
    <source>
        <dbReference type="EMBL" id="MDV0441420.1"/>
    </source>
</evidence>
<dbReference type="EMBL" id="JAWDKA010000003">
    <property type="protein sequence ID" value="MDV0441420.1"/>
    <property type="molecule type" value="Genomic_DNA"/>
</dbReference>
<accession>A0AAE4MC72</accession>
<sequence>MGRTVDLTTWEIETSLRAQLPPVTHPACGGMFYQGRIDSALSNICDQTITAEFDLIPDDILADCSVAGRISRGCWWAMPSPSALHYTDAYFGDADDASAELADAVTDLCRLMRDAGTAGHVLIYDDAPDYIDMEHFSGRRYLRYVPDAYLSDVLEVQRDLILSKDAVPGLEALADCYTIRHVCVIDPDAEALTAVCRLFDPEDVFIAGTAPESGQQEYWKNLADLRIRVADL</sequence>
<dbReference type="Proteomes" id="UP001273136">
    <property type="component" value="Unassembled WGS sequence"/>
</dbReference>
<proteinExistence type="predicted"/>
<organism evidence="1 2">
    <name type="scientific">Methanorbis furvi</name>
    <dbReference type="NCBI Taxonomy" id="3028299"/>
    <lineage>
        <taxon>Archaea</taxon>
        <taxon>Methanobacteriati</taxon>
        <taxon>Methanobacteriota</taxon>
        <taxon>Stenosarchaea group</taxon>
        <taxon>Methanomicrobia</taxon>
        <taxon>Methanomicrobiales</taxon>
        <taxon>Methanocorpusculaceae</taxon>
        <taxon>Methanorbis</taxon>
    </lineage>
</organism>
<gene>
    <name evidence="1" type="ORF">McpAg1_06060</name>
</gene>
<dbReference type="AlphaFoldDB" id="A0AAE4MC72"/>
<protein>
    <submittedName>
        <fullName evidence="1">Uncharacterized protein</fullName>
    </submittedName>
</protein>
<reference evidence="1" key="1">
    <citation type="submission" date="2023-06" db="EMBL/GenBank/DDBJ databases">
        <title>Genome sequence of Methancorpusculaceae sp. Ag1.</title>
        <authorList>
            <person name="Protasov E."/>
            <person name="Platt K."/>
            <person name="Poehlein A."/>
            <person name="Daniel R."/>
            <person name="Brune A."/>
        </authorList>
    </citation>
    <scope>NUCLEOTIDE SEQUENCE</scope>
    <source>
        <strain evidence="1">Ag1</strain>
    </source>
</reference>